<feature type="transmembrane region" description="Helical" evidence="21">
    <location>
        <begin position="114"/>
        <end position="135"/>
    </location>
</feature>
<evidence type="ECO:0000256" key="9">
    <source>
        <dbReference type="ARBA" id="ARBA00022741"/>
    </source>
</evidence>
<evidence type="ECO:0000256" key="14">
    <source>
        <dbReference type="ARBA" id="ARBA00023251"/>
    </source>
</evidence>
<evidence type="ECO:0000256" key="21">
    <source>
        <dbReference type="SAM" id="Phobius"/>
    </source>
</evidence>
<evidence type="ECO:0000256" key="20">
    <source>
        <dbReference type="SAM" id="MobiDB-lite"/>
    </source>
</evidence>
<keyword evidence="21" id="KW-0472">Membrane</keyword>
<dbReference type="GO" id="GO:0004824">
    <property type="term" value="F:lysine-tRNA ligase activity"/>
    <property type="evidence" value="ECO:0007669"/>
    <property type="project" value="UniProtKB-EC"/>
</dbReference>
<evidence type="ECO:0000256" key="17">
    <source>
        <dbReference type="ARBA" id="ARBA00047540"/>
    </source>
</evidence>
<evidence type="ECO:0000256" key="3">
    <source>
        <dbReference type="ARBA" id="ARBA00009968"/>
    </source>
</evidence>
<dbReference type="GO" id="GO:0050071">
    <property type="term" value="F:phosphatidylglycerol lysyltransferase activity"/>
    <property type="evidence" value="ECO:0007669"/>
    <property type="project" value="UniProtKB-EC"/>
</dbReference>
<evidence type="ECO:0000256" key="16">
    <source>
        <dbReference type="ARBA" id="ARBA00024681"/>
    </source>
</evidence>
<sequence length="1182" mass="126854">MPTRPSACWSTTSSSAAVRGLSGRARREASLRCEGATVAWGPAPAGDARADAPRTEHGVTSRTVPTGPDAPPGPTVHARARGDRGATPAPRDVLVAGRWADTVAKVAARVAQGFAAWQVVALLLLPFAPGAVRAVGRVLSVLNLPSQPAFFSLALLAMVASGLLRRLRVALLFLVLAWQGPVVVAGLVTALVWAFDPAGRAELGVTPRDVVAWAVAVVAVSVLVSARAAFPARVRPGAWWRSLLVAAAFVVAGALLSFGLLRLVGHGLPPTGDQLRWALAQAFGAYGSVLDPGTVGRVPAWVGVAGGFVAAVGLVLALILFGRSREPVGTDAADDRLQVRRLLLEFPSADSLGYFATRDDRSTVFSADRRAAVSFRVVSSVCLAAGDPLGDPNAWPDAVARWLATARRYGWVPAVTSTTEAGARAYRAVGLHPIAMGDEAVIVTRSFDLASPAMRGVRRAVERGRHAGYEVRVRRQADVPPDELAAVVAEADRWRSGQERGYSMALDRFGSPVDPREVVVTAHDAQGRLRGVLSFVPWGRRGLSLDVMRRSPDAVTGVTELMVSGLVDASRDIGVERISMNFAMFRETFQLGERVGATPVQRLNRRVLLLASRFWQLEQLYRSNEKYLPEWQPRVLCYEAAGHLTRVVLALGQAEGFVPPLRRLSGAERAPVRAADDPAFVAAALAQERDLLAVKVAPRRLTQQQRVRHAKLDVLRGAGTDPYPVVVPRTHTVGAVRGVALDGPQVSVVGRVVRLRDLGGVVFAVLREGTDEVQALLTRSDTAGLDLWRRVVDLGDHVGVTGPVTHSRSGQLSVAGSSWRMAAKALTPPPDKRHGLADAEARVRLRHMDLALHDAAAAALRARSTAVWSLRSSLVDRGFLEVETPVLQRVHGGANARPFTTHINAYDLDLYLRIAPELFLKRLMVGGVGKVFELGRNFRNEGVDATHNPEFTSMEAYEAFGDYTTMRDLTRELVVAAAVAVHGEPVAHRPGGGVVRLDGPWPVVTVHEAVSRAVDREVTPDLPLGELQGLCASLGLAWEPTETHGALVSELYDRFVEGQTVAPTFYTDFPVETSPLTRAHRSDPRLAERWDLVAFGAELGTAYSELVDPVEQRKRLTAQSVLAAAGDPAAMEVDEDFLDALEFAMPPTGGVGIGVDRVVMTLVGGTIRDTLAFPFLRPQGRT</sequence>
<keyword evidence="7 21" id="KW-0812">Transmembrane</keyword>
<dbReference type="InterPro" id="IPR004364">
    <property type="entry name" value="Aa-tRNA-synt_II"/>
</dbReference>
<evidence type="ECO:0000256" key="2">
    <source>
        <dbReference type="ARBA" id="ARBA00005270"/>
    </source>
</evidence>
<keyword evidence="12" id="KW-0443">Lipid metabolism</keyword>
<dbReference type="EC" id="6.1.1.6" evidence="19"/>
<evidence type="ECO:0000256" key="1">
    <source>
        <dbReference type="ARBA" id="ARBA00004651"/>
    </source>
</evidence>
<keyword evidence="10 19" id="KW-0067">ATP-binding</keyword>
<comment type="subcellular location">
    <subcellularLocation>
        <location evidence="1">Cell membrane</location>
        <topology evidence="1">Multi-pass membrane protein</topology>
    </subcellularLocation>
    <subcellularLocation>
        <location evidence="19">Cytoplasm</location>
    </subcellularLocation>
</comment>
<dbReference type="InterPro" id="IPR024320">
    <property type="entry name" value="LPG_synthase_C"/>
</dbReference>
<evidence type="ECO:0000313" key="23">
    <source>
        <dbReference type="EMBL" id="QWC16436.1"/>
    </source>
</evidence>
<dbReference type="Pfam" id="PF16995">
    <property type="entry name" value="tRNA-synt_2_TM"/>
    <property type="match status" value="1"/>
</dbReference>
<dbReference type="InterPro" id="IPR045864">
    <property type="entry name" value="aa-tRNA-synth_II/BPL/LPL"/>
</dbReference>
<evidence type="ECO:0000256" key="13">
    <source>
        <dbReference type="ARBA" id="ARBA00023146"/>
    </source>
</evidence>
<dbReference type="Pfam" id="PF01336">
    <property type="entry name" value="tRNA_anti-codon"/>
    <property type="match status" value="1"/>
</dbReference>
<keyword evidence="11 21" id="KW-1133">Transmembrane helix</keyword>
<comment type="catalytic activity">
    <reaction evidence="18 19">
        <text>tRNA(Lys) + L-lysine + ATP = L-lysyl-tRNA(Lys) + AMP + diphosphate</text>
        <dbReference type="Rhea" id="RHEA:20792"/>
        <dbReference type="Rhea" id="RHEA-COMP:9696"/>
        <dbReference type="Rhea" id="RHEA-COMP:9697"/>
        <dbReference type="ChEBI" id="CHEBI:30616"/>
        <dbReference type="ChEBI" id="CHEBI:32551"/>
        <dbReference type="ChEBI" id="CHEBI:33019"/>
        <dbReference type="ChEBI" id="CHEBI:78442"/>
        <dbReference type="ChEBI" id="CHEBI:78529"/>
        <dbReference type="ChEBI" id="CHEBI:456215"/>
        <dbReference type="EC" id="6.1.1.6"/>
    </reaction>
</comment>
<keyword evidence="13 19" id="KW-0030">Aminoacyl-tRNA synthetase</keyword>
<evidence type="ECO:0000256" key="10">
    <source>
        <dbReference type="ARBA" id="ARBA00022840"/>
    </source>
</evidence>
<feature type="transmembrane region" description="Helical" evidence="21">
    <location>
        <begin position="147"/>
        <end position="164"/>
    </location>
</feature>
<feature type="region of interest" description="Disordered" evidence="20">
    <location>
        <begin position="40"/>
        <end position="87"/>
    </location>
</feature>
<evidence type="ECO:0000256" key="5">
    <source>
        <dbReference type="ARBA" id="ARBA00022598"/>
    </source>
</evidence>
<dbReference type="EMBL" id="CP076023">
    <property type="protein sequence ID" value="QWC16436.1"/>
    <property type="molecule type" value="Genomic_DNA"/>
</dbReference>
<feature type="binding site" evidence="19">
    <location>
        <position position="1098"/>
    </location>
    <ligand>
        <name>Mg(2+)</name>
        <dbReference type="ChEBI" id="CHEBI:18420"/>
        <label>1</label>
    </ligand>
</feature>
<dbReference type="NCBIfam" id="NF002821">
    <property type="entry name" value="PRK02983.1"/>
    <property type="match status" value="1"/>
</dbReference>
<dbReference type="InterPro" id="IPR004365">
    <property type="entry name" value="NA-bd_OB_tRNA"/>
</dbReference>
<keyword evidence="8 19" id="KW-0479">Metal-binding</keyword>
<dbReference type="InterPro" id="IPR002313">
    <property type="entry name" value="Lys-tRNA-ligase_II"/>
</dbReference>
<dbReference type="InterPro" id="IPR044136">
    <property type="entry name" value="Lys-tRNA-ligase_II_N"/>
</dbReference>
<keyword evidence="6 23" id="KW-0808">Transferase</keyword>
<feature type="transmembrane region" description="Helical" evidence="21">
    <location>
        <begin position="171"/>
        <end position="195"/>
    </location>
</feature>
<dbReference type="Proteomes" id="UP000679335">
    <property type="component" value="Chromosome"/>
</dbReference>
<feature type="transmembrane region" description="Helical" evidence="21">
    <location>
        <begin position="242"/>
        <end position="261"/>
    </location>
</feature>
<feature type="transmembrane region" description="Helical" evidence="21">
    <location>
        <begin position="210"/>
        <end position="230"/>
    </location>
</feature>
<dbReference type="PANTHER" id="PTHR42918">
    <property type="entry name" value="LYSYL-TRNA SYNTHETASE"/>
    <property type="match status" value="1"/>
</dbReference>
<dbReference type="Pfam" id="PF09924">
    <property type="entry name" value="LPG_synthase_C"/>
    <property type="match status" value="1"/>
</dbReference>
<dbReference type="PROSITE" id="PS50862">
    <property type="entry name" value="AA_TRNA_LIGASE_II"/>
    <property type="match status" value="1"/>
</dbReference>
<evidence type="ECO:0000256" key="18">
    <source>
        <dbReference type="ARBA" id="ARBA00048573"/>
    </source>
</evidence>
<dbReference type="SUPFAM" id="SSF50249">
    <property type="entry name" value="Nucleic acid-binding proteins"/>
    <property type="match status" value="1"/>
</dbReference>
<dbReference type="HAMAP" id="MF_00252">
    <property type="entry name" value="Lys_tRNA_synth_class2"/>
    <property type="match status" value="1"/>
</dbReference>
<keyword evidence="15" id="KW-0511">Multifunctional enzyme</keyword>
<feature type="domain" description="Aminoacyl-transfer RNA synthetases class-II family profile" evidence="22">
    <location>
        <begin position="870"/>
        <end position="1178"/>
    </location>
</feature>
<evidence type="ECO:0000259" key="22">
    <source>
        <dbReference type="PROSITE" id="PS50862"/>
    </source>
</evidence>
<name>A0ABX8GLD9_9CELL</name>
<keyword evidence="24" id="KW-1185">Reference proteome</keyword>
<proteinExistence type="inferred from homology"/>
<evidence type="ECO:0000256" key="12">
    <source>
        <dbReference type="ARBA" id="ARBA00023098"/>
    </source>
</evidence>
<feature type="compositionally biased region" description="Basic and acidic residues" evidence="20">
    <location>
        <begin position="48"/>
        <end position="59"/>
    </location>
</feature>
<gene>
    <name evidence="23" type="primary">lysX</name>
    <name evidence="19" type="synonym">lysS</name>
    <name evidence="23" type="ORF">KKR89_01800</name>
</gene>
<evidence type="ECO:0000256" key="19">
    <source>
        <dbReference type="HAMAP-Rule" id="MF_00252"/>
    </source>
</evidence>
<comment type="similarity">
    <text evidence="3">In the C-terminal section; belongs to the class-II aminoacyl-tRNA synthetase family.</text>
</comment>
<dbReference type="Pfam" id="PF00152">
    <property type="entry name" value="tRNA-synt_2"/>
    <property type="match status" value="1"/>
</dbReference>
<dbReference type="NCBIfam" id="NF001756">
    <property type="entry name" value="PRK00484.1"/>
    <property type="match status" value="1"/>
</dbReference>
<evidence type="ECO:0000256" key="11">
    <source>
        <dbReference type="ARBA" id="ARBA00022989"/>
    </source>
</evidence>
<evidence type="ECO:0000256" key="7">
    <source>
        <dbReference type="ARBA" id="ARBA00022692"/>
    </source>
</evidence>
<keyword evidence="23" id="KW-0012">Acyltransferase</keyword>
<feature type="binding site" evidence="19">
    <location>
        <position position="1091"/>
    </location>
    <ligand>
        <name>Mg(2+)</name>
        <dbReference type="ChEBI" id="CHEBI:18420"/>
        <label>1</label>
    </ligand>
</feature>
<dbReference type="Gene3D" id="2.40.50.140">
    <property type="entry name" value="Nucleic acid-binding proteins"/>
    <property type="match status" value="1"/>
</dbReference>
<feature type="binding site" evidence="19">
    <location>
        <position position="1098"/>
    </location>
    <ligand>
        <name>Mg(2+)</name>
        <dbReference type="ChEBI" id="CHEBI:18420"/>
        <label>2</label>
    </ligand>
</feature>
<comment type="function">
    <text evidence="16">Catalyzes the production of L-lysyl-tRNA(Lys)transfer and the transfer of a lysyl group from L-lysyl-tRNA(Lys) to membrane-bound phosphatidylglycerol (PG), which produces lysylphosphatidylglycerol (LPG), one of the components of the bacterial membrane with a positive net charge. LPG synthesis contributes to the resistance to cationic antimicrobial peptides (CAMPs) and likely protects M.tuberculosis against the CAMPs produced by competiting microorganisms (bacteriocins). In fact, the modification of anionic phosphatidylglycerol with positively charged L-lysine results in repulsion of the peptides.</text>
</comment>
<evidence type="ECO:0000256" key="15">
    <source>
        <dbReference type="ARBA" id="ARBA00023268"/>
    </source>
</evidence>
<comment type="catalytic activity">
    <reaction evidence="17">
        <text>L-lysyl-tRNA(Lys) + a 1,2-diacyl-sn-glycero-3-phospho-(1'-sn-glycerol) = a 1,2-diacyl-sn-glycero-3-phospho-1'-(3'-O-L-lysyl)-sn-glycerol + tRNA(Lys)</text>
        <dbReference type="Rhea" id="RHEA:10668"/>
        <dbReference type="Rhea" id="RHEA-COMP:9696"/>
        <dbReference type="Rhea" id="RHEA-COMP:9697"/>
        <dbReference type="ChEBI" id="CHEBI:64716"/>
        <dbReference type="ChEBI" id="CHEBI:75792"/>
        <dbReference type="ChEBI" id="CHEBI:78442"/>
        <dbReference type="ChEBI" id="CHEBI:78529"/>
        <dbReference type="EC" id="2.3.2.3"/>
    </reaction>
</comment>
<dbReference type="SUPFAM" id="SSF55681">
    <property type="entry name" value="Class II aaRS and biotin synthetases"/>
    <property type="match status" value="1"/>
</dbReference>
<comment type="subunit">
    <text evidence="19">Homodimer.</text>
</comment>
<accession>A0ABX8GLD9</accession>
<keyword evidence="19" id="KW-0648">Protein biosynthesis</keyword>
<comment type="similarity">
    <text evidence="19">Belongs to the class-II aminoacyl-tRNA synthetase family.</text>
</comment>
<keyword evidence="19" id="KW-0963">Cytoplasm</keyword>
<dbReference type="InterPro" id="IPR031553">
    <property type="entry name" value="tRNA-synt_2_TM"/>
</dbReference>
<keyword evidence="19" id="KW-0460">Magnesium</keyword>
<keyword evidence="9 19" id="KW-0547">Nucleotide-binding</keyword>
<evidence type="ECO:0000313" key="24">
    <source>
        <dbReference type="Proteomes" id="UP000679335"/>
    </source>
</evidence>
<keyword evidence="14" id="KW-0046">Antibiotic resistance</keyword>
<protein>
    <recommendedName>
        <fullName evidence="19">Lysine--tRNA ligase</fullName>
        <ecNumber evidence="19">6.1.1.6</ecNumber>
    </recommendedName>
    <alternativeName>
        <fullName evidence="19">Lysyl-tRNA synthetase</fullName>
        <shortName evidence="19">LysRS</shortName>
    </alternativeName>
</protein>
<dbReference type="CDD" id="cd04322">
    <property type="entry name" value="LysRS_N"/>
    <property type="match status" value="1"/>
</dbReference>
<feature type="transmembrane region" description="Helical" evidence="21">
    <location>
        <begin position="300"/>
        <end position="321"/>
    </location>
</feature>
<organism evidence="23 24">
    <name type="scientific">Cellulomonas dongxiuzhuiae</name>
    <dbReference type="NCBI Taxonomy" id="2819979"/>
    <lineage>
        <taxon>Bacteria</taxon>
        <taxon>Bacillati</taxon>
        <taxon>Actinomycetota</taxon>
        <taxon>Actinomycetes</taxon>
        <taxon>Micrococcales</taxon>
        <taxon>Cellulomonadaceae</taxon>
        <taxon>Cellulomonas</taxon>
    </lineage>
</organism>
<evidence type="ECO:0000256" key="8">
    <source>
        <dbReference type="ARBA" id="ARBA00022723"/>
    </source>
</evidence>
<dbReference type="PANTHER" id="PTHR42918:SF15">
    <property type="entry name" value="LYSINE--TRNA LIGASE, CHLOROPLASTIC_MITOCHONDRIAL"/>
    <property type="match status" value="1"/>
</dbReference>
<dbReference type="InterPro" id="IPR006195">
    <property type="entry name" value="aa-tRNA-synth_II"/>
</dbReference>
<keyword evidence="5 19" id="KW-0436">Ligase</keyword>
<comment type="similarity">
    <text evidence="2">In the N-terminal section; belongs to the LPG synthetase family.</text>
</comment>
<dbReference type="Gene3D" id="3.30.930.10">
    <property type="entry name" value="Bira Bifunctional Protein, Domain 2"/>
    <property type="match status" value="1"/>
</dbReference>
<dbReference type="InterPro" id="IPR018149">
    <property type="entry name" value="Lys-tRNA-synth_II_C"/>
</dbReference>
<dbReference type="PRINTS" id="PR00982">
    <property type="entry name" value="TRNASYNTHLYS"/>
</dbReference>
<reference evidence="23 24" key="1">
    <citation type="submission" date="2021-05" db="EMBL/GenBank/DDBJ databases">
        <title>Novel species in genus Cellulomonas.</title>
        <authorList>
            <person name="Zhang G."/>
        </authorList>
    </citation>
    <scope>NUCLEOTIDE SEQUENCE [LARGE SCALE GENOMIC DNA]</scope>
    <source>
        <strain evidence="24">zg-ZUI157</strain>
    </source>
</reference>
<dbReference type="InterPro" id="IPR012340">
    <property type="entry name" value="NA-bd_OB-fold"/>
</dbReference>
<keyword evidence="4" id="KW-1003">Cell membrane</keyword>
<comment type="cofactor">
    <cofactor evidence="19">
        <name>Mg(2+)</name>
        <dbReference type="ChEBI" id="CHEBI:18420"/>
    </cofactor>
    <text evidence="19">Binds 3 Mg(2+) ions per subunit.</text>
</comment>
<evidence type="ECO:0000256" key="6">
    <source>
        <dbReference type="ARBA" id="ARBA00022679"/>
    </source>
</evidence>
<evidence type="ECO:0000256" key="4">
    <source>
        <dbReference type="ARBA" id="ARBA00022475"/>
    </source>
</evidence>